<evidence type="ECO:0000313" key="2">
    <source>
        <dbReference type="Proteomes" id="UP000326924"/>
    </source>
</evidence>
<dbReference type="InterPro" id="IPR040144">
    <property type="entry name" value="RAP1GDS1"/>
</dbReference>
<sequence length="673" mass="73324">MVLNEYRIESGKHGRNCCVVSQFCMPYHSAQAPGAEMRLKIAARVTDSSPAFFTSNRHKILAIMSSAMATADTDTLSAVDAVLQGDEKTTDALIPLLDVLEGMSEQSQSTASARFWMASRDEAWRIPLGESGVLSFFQSLIPTATEPTLTLNALKIIGNSCAEKDANRKRVIDHPLSLTPIITALSDAETRIIAAVVLLNICTDYEPAQLAAVEKDAVTTIFNVLTEDGFDDPLDYFLRVLELLISHDSGKAAAPEGALETLLTALEYGQEEFDNTLSLVSILSSLLTTQRFHRIVVKGDGLFSCVLDAIEKTYDLTVDVERESKDNSLIAYARNQLIEAVCEIATDSEFLEVYPLGGEVMGRIEKWLEVQPGKEELAVTACMVFGNVGRSDAVCIELVEKGLQKPLLKIVEETADRFDESVKQAREKKEAVEGGGEVAEKLPTGAMSVGVIHAAVGVLKNLAIPASNKRVLVETGAFRAVRRMLEMEGVGVGQVWYSAVSLGRLATVNTEPNAKELLASTPETQSTLSLFLKRYAEVEELPVKVEISRTIAAVLRIIYATDSEPKKELLNGLLAHPSPALEDALWDMVTQDKYPVVRSEGWFALALFAREKEGAERVRTGFAKEMQLVKDTAQGESRDRENVAVLCAGLKALGEDEGVEEILRRVVVGAVDG</sequence>
<dbReference type="PANTHER" id="PTHR10957">
    <property type="entry name" value="RAP1 GTPASE-GDP DISSOCIATION STIMULATOR 1"/>
    <property type="match status" value="1"/>
</dbReference>
<comment type="caution">
    <text evidence="1">The sequence shown here is derived from an EMBL/GenBank/DDBJ whole genome shotgun (WGS) entry which is preliminary data.</text>
</comment>
<organism evidence="1 2">
    <name type="scientific">Sphaerosporella brunnea</name>
    <dbReference type="NCBI Taxonomy" id="1250544"/>
    <lineage>
        <taxon>Eukaryota</taxon>
        <taxon>Fungi</taxon>
        <taxon>Dikarya</taxon>
        <taxon>Ascomycota</taxon>
        <taxon>Pezizomycotina</taxon>
        <taxon>Pezizomycetes</taxon>
        <taxon>Pezizales</taxon>
        <taxon>Pyronemataceae</taxon>
        <taxon>Sphaerosporella</taxon>
    </lineage>
</organism>
<name>A0A5J5EWV7_9PEZI</name>
<dbReference type="InParanoid" id="A0A5J5EWV7"/>
<dbReference type="GO" id="GO:0005085">
    <property type="term" value="F:guanyl-nucleotide exchange factor activity"/>
    <property type="evidence" value="ECO:0007669"/>
    <property type="project" value="InterPro"/>
</dbReference>
<dbReference type="AlphaFoldDB" id="A0A5J5EWV7"/>
<dbReference type="Proteomes" id="UP000326924">
    <property type="component" value="Unassembled WGS sequence"/>
</dbReference>
<dbReference type="InterPro" id="IPR016024">
    <property type="entry name" value="ARM-type_fold"/>
</dbReference>
<reference evidence="1 2" key="1">
    <citation type="submission" date="2019-09" db="EMBL/GenBank/DDBJ databases">
        <title>Draft genome of the ectomycorrhizal ascomycete Sphaerosporella brunnea.</title>
        <authorList>
            <consortium name="DOE Joint Genome Institute"/>
            <person name="Benucci G.M."/>
            <person name="Marozzi G."/>
            <person name="Antonielli L."/>
            <person name="Sanchez S."/>
            <person name="Marco P."/>
            <person name="Wang X."/>
            <person name="Falini L.B."/>
            <person name="Barry K."/>
            <person name="Haridas S."/>
            <person name="Lipzen A."/>
            <person name="Labutti K."/>
            <person name="Grigoriev I.V."/>
            <person name="Murat C."/>
            <person name="Martin F."/>
            <person name="Albertini E."/>
            <person name="Donnini D."/>
            <person name="Bonito G."/>
        </authorList>
    </citation>
    <scope>NUCLEOTIDE SEQUENCE [LARGE SCALE GENOMIC DNA]</scope>
    <source>
        <strain evidence="1 2">Sb_GMNB300</strain>
    </source>
</reference>
<dbReference type="Gene3D" id="1.25.10.10">
    <property type="entry name" value="Leucine-rich Repeat Variant"/>
    <property type="match status" value="2"/>
</dbReference>
<dbReference type="SUPFAM" id="SSF48371">
    <property type="entry name" value="ARM repeat"/>
    <property type="match status" value="1"/>
</dbReference>
<dbReference type="InterPro" id="IPR011989">
    <property type="entry name" value="ARM-like"/>
</dbReference>
<evidence type="ECO:0000313" key="1">
    <source>
        <dbReference type="EMBL" id="KAA8906391.1"/>
    </source>
</evidence>
<keyword evidence="2" id="KW-1185">Reference proteome</keyword>
<proteinExistence type="predicted"/>
<accession>A0A5J5EWV7</accession>
<gene>
    <name evidence="1" type="ORF">FN846DRAFT_717143</name>
</gene>
<protein>
    <submittedName>
        <fullName evidence="1">Armadillo-type protein</fullName>
    </submittedName>
</protein>
<dbReference type="OrthoDB" id="26149at2759"/>
<dbReference type="EMBL" id="VXIS01000089">
    <property type="protein sequence ID" value="KAA8906391.1"/>
    <property type="molecule type" value="Genomic_DNA"/>
</dbReference>